<protein>
    <submittedName>
        <fullName evidence="1">Uncharacterized protein</fullName>
    </submittedName>
</protein>
<dbReference type="EMBL" id="BNCK01000011">
    <property type="protein sequence ID" value="GHG05554.1"/>
    <property type="molecule type" value="Genomic_DNA"/>
</dbReference>
<keyword evidence="2" id="KW-1185">Reference proteome</keyword>
<comment type="caution">
    <text evidence="1">The sequence shown here is derived from an EMBL/GenBank/DDBJ whole genome shotgun (WGS) entry which is preliminary data.</text>
</comment>
<proteinExistence type="predicted"/>
<reference evidence="1" key="2">
    <citation type="submission" date="2020-09" db="EMBL/GenBank/DDBJ databases">
        <authorList>
            <person name="Sun Q."/>
            <person name="Kim S."/>
        </authorList>
    </citation>
    <scope>NUCLEOTIDE SEQUENCE</scope>
    <source>
        <strain evidence="1">KCTC 42731</strain>
    </source>
</reference>
<dbReference type="AlphaFoldDB" id="A0A919BQ13"/>
<evidence type="ECO:0000313" key="1">
    <source>
        <dbReference type="EMBL" id="GHG05554.1"/>
    </source>
</evidence>
<sequence length="54" mass="5955">MSPIAANFNEIDDIVEGTVTKWFKVCALARLKTISLAFCVKTTLMKKNGLVPIN</sequence>
<evidence type="ECO:0000313" key="2">
    <source>
        <dbReference type="Proteomes" id="UP000623842"/>
    </source>
</evidence>
<name>A0A919BQ13_9GAMM</name>
<accession>A0A919BQ13</accession>
<dbReference type="Proteomes" id="UP000623842">
    <property type="component" value="Unassembled WGS sequence"/>
</dbReference>
<gene>
    <name evidence="1" type="ORF">GCM10017161_38980</name>
</gene>
<organism evidence="1 2">
    <name type="scientific">Thalassotalea marina</name>
    <dbReference type="NCBI Taxonomy" id="1673741"/>
    <lineage>
        <taxon>Bacteria</taxon>
        <taxon>Pseudomonadati</taxon>
        <taxon>Pseudomonadota</taxon>
        <taxon>Gammaproteobacteria</taxon>
        <taxon>Alteromonadales</taxon>
        <taxon>Colwelliaceae</taxon>
        <taxon>Thalassotalea</taxon>
    </lineage>
</organism>
<reference evidence="1" key="1">
    <citation type="journal article" date="2014" name="Int. J. Syst. Evol. Microbiol.">
        <title>Complete genome sequence of Corynebacterium casei LMG S-19264T (=DSM 44701T), isolated from a smear-ripened cheese.</title>
        <authorList>
            <consortium name="US DOE Joint Genome Institute (JGI-PGF)"/>
            <person name="Walter F."/>
            <person name="Albersmeier A."/>
            <person name="Kalinowski J."/>
            <person name="Ruckert C."/>
        </authorList>
    </citation>
    <scope>NUCLEOTIDE SEQUENCE</scope>
    <source>
        <strain evidence="1">KCTC 42731</strain>
    </source>
</reference>